<organism evidence="2 3">
    <name type="scientific">Actinoplanes regularis</name>
    <dbReference type="NCBI Taxonomy" id="52697"/>
    <lineage>
        <taxon>Bacteria</taxon>
        <taxon>Bacillati</taxon>
        <taxon>Actinomycetota</taxon>
        <taxon>Actinomycetes</taxon>
        <taxon>Micromonosporales</taxon>
        <taxon>Micromonosporaceae</taxon>
        <taxon>Actinoplanes</taxon>
    </lineage>
</organism>
<gene>
    <name evidence="2" type="ORF">SAMN06264365_106291</name>
</gene>
<reference evidence="2 3" key="1">
    <citation type="submission" date="2017-06" db="EMBL/GenBank/DDBJ databases">
        <authorList>
            <person name="Kim H.J."/>
            <person name="Triplett B.A."/>
        </authorList>
    </citation>
    <scope>NUCLEOTIDE SEQUENCE [LARGE SCALE GENOMIC DNA]</scope>
    <source>
        <strain evidence="2 3">DSM 43151</strain>
    </source>
</reference>
<feature type="signal peptide" evidence="1">
    <location>
        <begin position="1"/>
        <end position="26"/>
    </location>
</feature>
<dbReference type="AlphaFoldDB" id="A0A238ZT18"/>
<dbReference type="Proteomes" id="UP000198415">
    <property type="component" value="Unassembled WGS sequence"/>
</dbReference>
<dbReference type="SUPFAM" id="SSF53822">
    <property type="entry name" value="Periplasmic binding protein-like I"/>
    <property type="match status" value="1"/>
</dbReference>
<keyword evidence="1" id="KW-0732">Signal</keyword>
<sequence>MKPDWPLLFRAGVVLLATTLAYTSCGALMPGQNAPSAAGDGPGVTGDTVKVVFIGTDLGKTASMTGFKQPDVGKPAEQVKALEAYVNAHGGIAGRKLLAVYREYEASSDSPAAETTLCSQITQDDRAFAVVLTGQLQANARPCYAQRRTLMLDATLIADDRATFTQLAPYLWTASFPEYDAFTTSFLGVLRKQKFFDGRDRAGLVAADTPANHAAYDSVVVPFGKAAGVTVTVSWIDTTSLSSLNTGLSQAAVNFRGKRIDRVFFLGGARIAPFFMTAAVAQSFTARYGVSTFDSPSFMVANPGLIPVAALRDMVGVGFAPGYDVPDSQLSFPDTDAEKNCQRIYADAGITFAERQNARVAFGYCDAALLLQAGAKGLGGDLNATTWANAVPGTGFRTAAGFGGITGTGHAAGTGYRVLKYDSACPCFTYEGPVTRLGE</sequence>
<dbReference type="Gene3D" id="3.40.50.2300">
    <property type="match status" value="2"/>
</dbReference>
<protein>
    <submittedName>
        <fullName evidence="2">ABC-type branched-chain amino acid transport system, substrate-binding protein</fullName>
    </submittedName>
</protein>
<dbReference type="RefSeq" id="WP_089294485.1">
    <property type="nucleotide sequence ID" value="NZ_BOMU01000088.1"/>
</dbReference>
<dbReference type="InterPro" id="IPR028082">
    <property type="entry name" value="Peripla_BP_I"/>
</dbReference>
<evidence type="ECO:0000313" key="2">
    <source>
        <dbReference type="EMBL" id="SNR86586.1"/>
    </source>
</evidence>
<dbReference type="OrthoDB" id="3277123at2"/>
<proteinExistence type="predicted"/>
<accession>A0A238ZT18</accession>
<feature type="chain" id="PRO_5039057561" evidence="1">
    <location>
        <begin position="27"/>
        <end position="439"/>
    </location>
</feature>
<keyword evidence="3" id="KW-1185">Reference proteome</keyword>
<name>A0A238ZT18_9ACTN</name>
<evidence type="ECO:0000313" key="3">
    <source>
        <dbReference type="Proteomes" id="UP000198415"/>
    </source>
</evidence>
<dbReference type="EMBL" id="FZNR01000006">
    <property type="protein sequence ID" value="SNR86586.1"/>
    <property type="molecule type" value="Genomic_DNA"/>
</dbReference>
<evidence type="ECO:0000256" key="1">
    <source>
        <dbReference type="SAM" id="SignalP"/>
    </source>
</evidence>